<dbReference type="AlphaFoldDB" id="A0A521ERF9"/>
<dbReference type="EMBL" id="FXTN01000009">
    <property type="protein sequence ID" value="SMO86528.1"/>
    <property type="molecule type" value="Genomic_DNA"/>
</dbReference>
<evidence type="ECO:0000256" key="2">
    <source>
        <dbReference type="ARBA" id="ARBA00022801"/>
    </source>
</evidence>
<proteinExistence type="predicted"/>
<keyword evidence="2" id="KW-0378">Hydrolase</keyword>
<name>A0A521ERF9_9SPHI</name>
<dbReference type="Proteomes" id="UP000320300">
    <property type="component" value="Unassembled WGS sequence"/>
</dbReference>
<dbReference type="GO" id="GO:0016787">
    <property type="term" value="F:hydrolase activity"/>
    <property type="evidence" value="ECO:0007669"/>
    <property type="project" value="UniProtKB-KW"/>
</dbReference>
<dbReference type="Pfam" id="PF02682">
    <property type="entry name" value="CT_C_D"/>
    <property type="match status" value="1"/>
</dbReference>
<dbReference type="PANTHER" id="PTHR34698:SF2">
    <property type="entry name" value="5-OXOPROLINASE SUBUNIT B"/>
    <property type="match status" value="1"/>
</dbReference>
<reference evidence="5 6" key="1">
    <citation type="submission" date="2017-05" db="EMBL/GenBank/DDBJ databases">
        <authorList>
            <person name="Varghese N."/>
            <person name="Submissions S."/>
        </authorList>
    </citation>
    <scope>NUCLEOTIDE SEQUENCE [LARGE SCALE GENOMIC DNA]</scope>
    <source>
        <strain evidence="5 6">DSM 19036</strain>
    </source>
</reference>
<dbReference type="Gene3D" id="2.40.100.10">
    <property type="entry name" value="Cyclophilin-like"/>
    <property type="match status" value="1"/>
</dbReference>
<feature type="domain" description="Carboxyltransferase" evidence="4">
    <location>
        <begin position="8"/>
        <end position="210"/>
    </location>
</feature>
<dbReference type="InterPro" id="IPR010016">
    <property type="entry name" value="PxpB"/>
</dbReference>
<dbReference type="PANTHER" id="PTHR34698">
    <property type="entry name" value="5-OXOPROLINASE SUBUNIT B"/>
    <property type="match status" value="1"/>
</dbReference>
<gene>
    <name evidence="5" type="ORF">SAMN06265348_10940</name>
</gene>
<keyword evidence="3" id="KW-0067">ATP-binding</keyword>
<accession>A0A521ERF9</accession>
<protein>
    <submittedName>
        <fullName evidence="5">Inhibitor of KinA</fullName>
    </submittedName>
</protein>
<evidence type="ECO:0000259" key="4">
    <source>
        <dbReference type="SMART" id="SM00796"/>
    </source>
</evidence>
<dbReference type="Gene3D" id="3.30.1360.40">
    <property type="match status" value="1"/>
</dbReference>
<evidence type="ECO:0000313" key="5">
    <source>
        <dbReference type="EMBL" id="SMO86528.1"/>
    </source>
</evidence>
<evidence type="ECO:0000256" key="1">
    <source>
        <dbReference type="ARBA" id="ARBA00022741"/>
    </source>
</evidence>
<organism evidence="5 6">
    <name type="scientific">Pedobacter westerhofensis</name>
    <dbReference type="NCBI Taxonomy" id="425512"/>
    <lineage>
        <taxon>Bacteria</taxon>
        <taxon>Pseudomonadati</taxon>
        <taxon>Bacteroidota</taxon>
        <taxon>Sphingobacteriia</taxon>
        <taxon>Sphingobacteriales</taxon>
        <taxon>Sphingobacteriaceae</taxon>
        <taxon>Pedobacter</taxon>
    </lineage>
</organism>
<dbReference type="NCBIfam" id="TIGR00370">
    <property type="entry name" value="5-oxoprolinase subunit PxpB"/>
    <property type="match status" value="1"/>
</dbReference>
<keyword evidence="6" id="KW-1185">Reference proteome</keyword>
<dbReference type="InterPro" id="IPR029000">
    <property type="entry name" value="Cyclophilin-like_dom_sf"/>
</dbReference>
<dbReference type="SMART" id="SM00796">
    <property type="entry name" value="AHS1"/>
    <property type="match status" value="1"/>
</dbReference>
<evidence type="ECO:0000313" key="6">
    <source>
        <dbReference type="Proteomes" id="UP000320300"/>
    </source>
</evidence>
<dbReference type="InterPro" id="IPR003833">
    <property type="entry name" value="CT_C_D"/>
</dbReference>
<evidence type="ECO:0000256" key="3">
    <source>
        <dbReference type="ARBA" id="ARBA00022840"/>
    </source>
</evidence>
<dbReference type="SUPFAM" id="SSF50891">
    <property type="entry name" value="Cyclophilin-like"/>
    <property type="match status" value="1"/>
</dbReference>
<sequence>MNSTFKDVRFYPLGDTAIVACLGDEISNPTHDMIQCICNYLEEYSFEGFTEYVPAFTTVTIFYDPITVSYQSVQSHLEEMLAEVAAHPEKPASRIVEIPVVYGGIWGPDLEIVAAHANLTAAAVISLHTEPEYLVHMIGFAPGFPYLAGLNEKIASPRRAVPRAAIAAGSVGIAGNQTGVYPIETPAGWQIIGRTALRLFDVNRDEPTLLRAGDRVRFVAVEDRAFEISNKSGYGN</sequence>
<dbReference type="OrthoDB" id="9778567at2"/>
<dbReference type="GO" id="GO:0005524">
    <property type="term" value="F:ATP binding"/>
    <property type="evidence" value="ECO:0007669"/>
    <property type="project" value="UniProtKB-KW"/>
</dbReference>
<dbReference type="SUPFAM" id="SSF160467">
    <property type="entry name" value="PH0987 N-terminal domain-like"/>
    <property type="match status" value="1"/>
</dbReference>
<keyword evidence="1" id="KW-0547">Nucleotide-binding</keyword>
<dbReference type="RefSeq" id="WP_142529474.1">
    <property type="nucleotide sequence ID" value="NZ_CBCSJO010000009.1"/>
</dbReference>